<feature type="transmembrane region" description="Helical" evidence="8">
    <location>
        <begin position="243"/>
        <end position="272"/>
    </location>
</feature>
<keyword evidence="10" id="KW-1185">Reference proteome</keyword>
<evidence type="ECO:0000256" key="1">
    <source>
        <dbReference type="ARBA" id="ARBA00004651"/>
    </source>
</evidence>
<evidence type="ECO:0000256" key="2">
    <source>
        <dbReference type="ARBA" id="ARBA00007935"/>
    </source>
</evidence>
<protein>
    <submittedName>
        <fullName evidence="9">FecCD family ABC transporter permease</fullName>
    </submittedName>
</protein>
<evidence type="ECO:0000256" key="8">
    <source>
        <dbReference type="SAM" id="Phobius"/>
    </source>
</evidence>
<evidence type="ECO:0000256" key="4">
    <source>
        <dbReference type="ARBA" id="ARBA00022475"/>
    </source>
</evidence>
<keyword evidence="4" id="KW-1003">Cell membrane</keyword>
<feature type="transmembrane region" description="Helical" evidence="8">
    <location>
        <begin position="156"/>
        <end position="189"/>
    </location>
</feature>
<proteinExistence type="inferred from homology"/>
<feature type="transmembrane region" description="Helical" evidence="8">
    <location>
        <begin position="115"/>
        <end position="144"/>
    </location>
</feature>
<accession>A0ABW0EXI6</accession>
<keyword evidence="7 8" id="KW-0472">Membrane</keyword>
<feature type="transmembrane region" description="Helical" evidence="8">
    <location>
        <begin position="73"/>
        <end position="94"/>
    </location>
</feature>
<keyword evidence="3" id="KW-0813">Transport</keyword>
<reference evidence="10" key="1">
    <citation type="journal article" date="2019" name="Int. J. Syst. Evol. Microbiol.">
        <title>The Global Catalogue of Microorganisms (GCM) 10K type strain sequencing project: providing services to taxonomists for standard genome sequencing and annotation.</title>
        <authorList>
            <consortium name="The Broad Institute Genomics Platform"/>
            <consortium name="The Broad Institute Genome Sequencing Center for Infectious Disease"/>
            <person name="Wu L."/>
            <person name="Ma J."/>
        </authorList>
    </citation>
    <scope>NUCLEOTIDE SEQUENCE [LARGE SCALE GENOMIC DNA]</scope>
    <source>
        <strain evidence="10">CGMCC 1.15643</strain>
    </source>
</reference>
<keyword evidence="5 8" id="KW-0812">Transmembrane</keyword>
<dbReference type="PANTHER" id="PTHR30472">
    <property type="entry name" value="FERRIC ENTEROBACTIN TRANSPORT SYSTEM PERMEASE PROTEIN"/>
    <property type="match status" value="1"/>
</dbReference>
<dbReference type="SUPFAM" id="SSF81345">
    <property type="entry name" value="ABC transporter involved in vitamin B12 uptake, BtuC"/>
    <property type="match status" value="1"/>
</dbReference>
<gene>
    <name evidence="9" type="ORF">ACFPK2_01310</name>
</gene>
<feature type="transmembrane region" description="Helical" evidence="8">
    <location>
        <begin position="20"/>
        <end position="43"/>
    </location>
</feature>
<evidence type="ECO:0000256" key="7">
    <source>
        <dbReference type="ARBA" id="ARBA00023136"/>
    </source>
</evidence>
<comment type="similarity">
    <text evidence="2">Belongs to the binding-protein-dependent transport system permease family. FecCD subfamily.</text>
</comment>
<evidence type="ECO:0000313" key="10">
    <source>
        <dbReference type="Proteomes" id="UP001595976"/>
    </source>
</evidence>
<dbReference type="Gene3D" id="1.10.3470.10">
    <property type="entry name" value="ABC transporter involved in vitamin B12 uptake, BtuC"/>
    <property type="match status" value="1"/>
</dbReference>
<feature type="transmembrane region" description="Helical" evidence="8">
    <location>
        <begin position="313"/>
        <end position="336"/>
    </location>
</feature>
<feature type="transmembrane region" description="Helical" evidence="8">
    <location>
        <begin position="279"/>
        <end position="301"/>
    </location>
</feature>
<dbReference type="Pfam" id="PF01032">
    <property type="entry name" value="FecCD"/>
    <property type="match status" value="1"/>
</dbReference>
<dbReference type="InterPro" id="IPR000522">
    <property type="entry name" value="ABC_transptr_permease_BtuC"/>
</dbReference>
<comment type="caution">
    <text evidence="9">The sequence shown here is derived from an EMBL/GenBank/DDBJ whole genome shotgun (WGS) entry which is preliminary data.</text>
</comment>
<dbReference type="EMBL" id="JBHSLI010000001">
    <property type="protein sequence ID" value="MFC5291622.1"/>
    <property type="molecule type" value="Genomic_DNA"/>
</dbReference>
<sequence length="343" mass="34208">MTGLAGRRQRLPGRAIARPALCQVALGLVSLALALACLTLGTIRLTPLQALQALAGQESPALQLLVDWRLPRIGAALAAGAALGLSGALFQTLLRNPLGSPDIVGFDAGAFGGAMLALLAGLAPALVALAAFGGGLAAGILVYLAAGGLHAERGRLILIGIAVGAAFTALGDWMIFVAPLDIALVAANWKQGALAGVDAPRLAIGAAILGLLLPLGLACGRLVEALALGDDKAQSLGVPAGWARLRLGLVGLGLTATATFIAGPIGFVALIAPQAARRLVGSAGLPLATSALFGAAFLLASDAVARIALAPRSLPVGAVTACLGGAYLALLFGTWIRRGERLR</sequence>
<keyword evidence="6 8" id="KW-1133">Transmembrane helix</keyword>
<comment type="subcellular location">
    <subcellularLocation>
        <location evidence="1">Cell membrane</location>
        <topology evidence="1">Multi-pass membrane protein</topology>
    </subcellularLocation>
</comment>
<evidence type="ECO:0000256" key="3">
    <source>
        <dbReference type="ARBA" id="ARBA00022448"/>
    </source>
</evidence>
<dbReference type="Proteomes" id="UP001595976">
    <property type="component" value="Unassembled WGS sequence"/>
</dbReference>
<dbReference type="InterPro" id="IPR037294">
    <property type="entry name" value="ABC_BtuC-like"/>
</dbReference>
<name>A0ABW0EXI6_9HYPH</name>
<evidence type="ECO:0000256" key="6">
    <source>
        <dbReference type="ARBA" id="ARBA00022989"/>
    </source>
</evidence>
<evidence type="ECO:0000313" key="9">
    <source>
        <dbReference type="EMBL" id="MFC5291622.1"/>
    </source>
</evidence>
<dbReference type="RefSeq" id="WP_158444485.1">
    <property type="nucleotide sequence ID" value="NZ_JAOAOS010000012.1"/>
</dbReference>
<evidence type="ECO:0000256" key="5">
    <source>
        <dbReference type="ARBA" id="ARBA00022692"/>
    </source>
</evidence>
<organism evidence="9 10">
    <name type="scientific">Bosea minatitlanensis</name>
    <dbReference type="NCBI Taxonomy" id="128782"/>
    <lineage>
        <taxon>Bacteria</taxon>
        <taxon>Pseudomonadati</taxon>
        <taxon>Pseudomonadota</taxon>
        <taxon>Alphaproteobacteria</taxon>
        <taxon>Hyphomicrobiales</taxon>
        <taxon>Boseaceae</taxon>
        <taxon>Bosea</taxon>
    </lineage>
</organism>
<dbReference type="PANTHER" id="PTHR30472:SF24">
    <property type="entry name" value="FERRIC ENTEROBACTIN TRANSPORT SYSTEM PERMEASE PROTEIN FEPG"/>
    <property type="match status" value="1"/>
</dbReference>